<evidence type="ECO:0000259" key="9">
    <source>
        <dbReference type="Pfam" id="PF12849"/>
    </source>
</evidence>
<keyword evidence="6 7" id="KW-0592">Phosphate transport</keyword>
<gene>
    <name evidence="10" type="primary">pstS</name>
    <name evidence="10" type="ORF">H8K32_12685</name>
</gene>
<feature type="signal peptide" evidence="8">
    <location>
        <begin position="1"/>
        <end position="25"/>
    </location>
</feature>
<evidence type="ECO:0000256" key="5">
    <source>
        <dbReference type="ARBA" id="ARBA00022448"/>
    </source>
</evidence>
<dbReference type="SUPFAM" id="SSF53850">
    <property type="entry name" value="Periplasmic binding protein-like II"/>
    <property type="match status" value="1"/>
</dbReference>
<accession>A0A923HH91</accession>
<feature type="domain" description="PBP" evidence="9">
    <location>
        <begin position="22"/>
        <end position="307"/>
    </location>
</feature>
<dbReference type="GO" id="GO:0042301">
    <property type="term" value="F:phosphate ion binding"/>
    <property type="evidence" value="ECO:0007669"/>
    <property type="project" value="InterPro"/>
</dbReference>
<comment type="subunit">
    <text evidence="3 7">The complex is composed of two ATP-binding proteins (PstB), two transmembrane proteins (PstC and PstA) and a solute-binding protein (PstS).</text>
</comment>
<keyword evidence="8" id="KW-0732">Signal</keyword>
<dbReference type="InterPro" id="IPR005673">
    <property type="entry name" value="ABC_phos-bd_PstS"/>
</dbReference>
<dbReference type="PANTHER" id="PTHR42996">
    <property type="entry name" value="PHOSPHATE-BINDING PROTEIN PSTS"/>
    <property type="match status" value="1"/>
</dbReference>
<organism evidence="10 11">
    <name type="scientific">Undibacterium jejuense</name>
    <dbReference type="NCBI Taxonomy" id="1344949"/>
    <lineage>
        <taxon>Bacteria</taxon>
        <taxon>Pseudomonadati</taxon>
        <taxon>Pseudomonadota</taxon>
        <taxon>Betaproteobacteria</taxon>
        <taxon>Burkholderiales</taxon>
        <taxon>Oxalobacteraceae</taxon>
        <taxon>Undibacterium</taxon>
    </lineage>
</organism>
<keyword evidence="5 7" id="KW-0813">Transport</keyword>
<dbReference type="AlphaFoldDB" id="A0A923HH91"/>
<evidence type="ECO:0000256" key="3">
    <source>
        <dbReference type="ARBA" id="ARBA00011529"/>
    </source>
</evidence>
<dbReference type="NCBIfam" id="TIGR00975">
    <property type="entry name" value="3a0107s03"/>
    <property type="match status" value="1"/>
</dbReference>
<name>A0A923HH91_9BURK</name>
<comment type="similarity">
    <text evidence="2 7">Belongs to the PstS family.</text>
</comment>
<dbReference type="Pfam" id="PF12849">
    <property type="entry name" value="PBP_like_2"/>
    <property type="match status" value="1"/>
</dbReference>
<comment type="function">
    <text evidence="1 7">Part of the ABC transporter complex PstSACB involved in phosphate import.</text>
</comment>
<feature type="chain" id="PRO_5037241795" description="Phosphate-binding protein PstS" evidence="8">
    <location>
        <begin position="26"/>
        <end position="347"/>
    </location>
</feature>
<dbReference type="PANTHER" id="PTHR42996:SF1">
    <property type="entry name" value="PHOSPHATE-BINDING PROTEIN PSTS"/>
    <property type="match status" value="1"/>
</dbReference>
<dbReference type="CDD" id="cd13565">
    <property type="entry name" value="PBP2_PstS"/>
    <property type="match status" value="1"/>
</dbReference>
<dbReference type="PIRSF" id="PIRSF002756">
    <property type="entry name" value="PstS"/>
    <property type="match status" value="1"/>
</dbReference>
<dbReference type="Proteomes" id="UP000634011">
    <property type="component" value="Unassembled WGS sequence"/>
</dbReference>
<dbReference type="EMBL" id="JACOFV010000011">
    <property type="protein sequence ID" value="MBC3862960.1"/>
    <property type="molecule type" value="Genomic_DNA"/>
</dbReference>
<evidence type="ECO:0000256" key="6">
    <source>
        <dbReference type="ARBA" id="ARBA00022592"/>
    </source>
</evidence>
<dbReference type="Gene3D" id="3.40.190.10">
    <property type="entry name" value="Periplasmic binding protein-like II"/>
    <property type="match status" value="2"/>
</dbReference>
<evidence type="ECO:0000256" key="8">
    <source>
        <dbReference type="SAM" id="SignalP"/>
    </source>
</evidence>
<dbReference type="InterPro" id="IPR050962">
    <property type="entry name" value="Phosphate-bind_PstS"/>
</dbReference>
<proteinExistence type="inferred from homology"/>
<dbReference type="NCBIfam" id="NF008171">
    <property type="entry name" value="PRK10918.1"/>
    <property type="match status" value="1"/>
</dbReference>
<sequence length="347" mass="37040">MKMKFFLKTTLVTAATLLTLSSAIAAEITGAGSSFVYPIASKWAEAYKKATGNSLNYQSIGSGGGIKQIKANTVDFGASDMPLTVEELDKEDLLQFPVVMGGVVPVVHIDGIKPGQLKLTGQVIADIYLGKVTKWTDAEIAAINPGVKLPTEDITVVHRSDASGTTFLFSDYLSKVNAEFKKVVGSSTAVKWPAGLGGKGNEGVAANVQRINGSIGYVEFAYAKKNNLSYTQLKNREGQFVTPDADTFKSAAAGAAWDKTPGFAVVSTDQPGKASWPITGATFVLVHKTQPDAAKIKETLKFIDWSYKNGTAMATELDYIPMPSSVVELIQKTWKAQIKDGSGKAVW</sequence>
<evidence type="ECO:0000256" key="7">
    <source>
        <dbReference type="PIRNR" id="PIRNR002756"/>
    </source>
</evidence>
<evidence type="ECO:0000256" key="4">
    <source>
        <dbReference type="ARBA" id="ARBA00021889"/>
    </source>
</evidence>
<comment type="caution">
    <text evidence="10">The sequence shown here is derived from an EMBL/GenBank/DDBJ whole genome shotgun (WGS) entry which is preliminary data.</text>
</comment>
<dbReference type="GO" id="GO:0035435">
    <property type="term" value="P:phosphate ion transmembrane transport"/>
    <property type="evidence" value="ECO:0007669"/>
    <property type="project" value="InterPro"/>
</dbReference>
<evidence type="ECO:0000313" key="11">
    <source>
        <dbReference type="Proteomes" id="UP000634011"/>
    </source>
</evidence>
<evidence type="ECO:0000256" key="1">
    <source>
        <dbReference type="ARBA" id="ARBA00002841"/>
    </source>
</evidence>
<evidence type="ECO:0000313" key="10">
    <source>
        <dbReference type="EMBL" id="MBC3862960.1"/>
    </source>
</evidence>
<dbReference type="InterPro" id="IPR024370">
    <property type="entry name" value="PBP_domain"/>
</dbReference>
<protein>
    <recommendedName>
        <fullName evidence="4 7">Phosphate-binding protein PstS</fullName>
    </recommendedName>
</protein>
<evidence type="ECO:0000256" key="2">
    <source>
        <dbReference type="ARBA" id="ARBA00008725"/>
    </source>
</evidence>
<dbReference type="GO" id="GO:0043190">
    <property type="term" value="C:ATP-binding cassette (ABC) transporter complex"/>
    <property type="evidence" value="ECO:0007669"/>
    <property type="project" value="InterPro"/>
</dbReference>
<reference evidence="10" key="1">
    <citation type="submission" date="2020-08" db="EMBL/GenBank/DDBJ databases">
        <title>Novel species isolated from subtropical streams in China.</title>
        <authorList>
            <person name="Lu H."/>
        </authorList>
    </citation>
    <scope>NUCLEOTIDE SEQUENCE</scope>
    <source>
        <strain evidence="10">KACC 12607</strain>
    </source>
</reference>
<keyword evidence="11" id="KW-1185">Reference proteome</keyword>